<dbReference type="SUPFAM" id="SSF51735">
    <property type="entry name" value="NAD(P)-binding Rossmann-fold domains"/>
    <property type="match status" value="1"/>
</dbReference>
<dbReference type="InterPro" id="IPR002347">
    <property type="entry name" value="SDR_fam"/>
</dbReference>
<name>A0A345PLT3_9BACI</name>
<evidence type="ECO:0000313" key="3">
    <source>
        <dbReference type="EMBL" id="AXI10963.1"/>
    </source>
</evidence>
<comment type="similarity">
    <text evidence="1">Belongs to the short-chain dehydrogenases/reductases (SDR) family.</text>
</comment>
<evidence type="ECO:0000256" key="1">
    <source>
        <dbReference type="ARBA" id="ARBA00006484"/>
    </source>
</evidence>
<keyword evidence="4" id="KW-1185">Reference proteome</keyword>
<dbReference type="KEGG" id="ocn:CUC15_19410"/>
<dbReference type="Proteomes" id="UP000253908">
    <property type="component" value="Chromosome"/>
</dbReference>
<accession>A0A345PLT3</accession>
<dbReference type="GO" id="GO:0008206">
    <property type="term" value="P:bile acid metabolic process"/>
    <property type="evidence" value="ECO:0007669"/>
    <property type="project" value="UniProtKB-ARBA"/>
</dbReference>
<sequence length="244" mass="26234">MGKLENKIAIVTGAAQGMGESHARTLLKEGAKVVITDLNSTKGKALAEELGENVLFVKQDVTKEEEWKKVISETESTFGPINILVNNAGISFNKTFEECTLDDYMKIVNINQVSVFLGMKYVQPSMAKANGGSIINISSINGIVGGAVGYTDSKFAVRGITKAGALEFSKDNIRVNSIHPGVVETPMVTEGDSYEIVKEYAKTIPLGRMAKPQDISDLVLFLASEDSRYSTGSEFIVDGGITAQ</sequence>
<dbReference type="AlphaFoldDB" id="A0A345PLT3"/>
<gene>
    <name evidence="3" type="ORF">CUC15_19410</name>
</gene>
<dbReference type="Pfam" id="PF13561">
    <property type="entry name" value="adh_short_C2"/>
    <property type="match status" value="1"/>
</dbReference>
<keyword evidence="2" id="KW-0560">Oxidoreductase</keyword>
<dbReference type="OrthoDB" id="286404at2"/>
<dbReference type="Gene3D" id="3.40.50.720">
    <property type="entry name" value="NAD(P)-binding Rossmann-like Domain"/>
    <property type="match status" value="1"/>
</dbReference>
<dbReference type="PANTHER" id="PTHR24321:SF8">
    <property type="entry name" value="ESTRADIOL 17-BETA-DEHYDROGENASE 8-RELATED"/>
    <property type="match status" value="1"/>
</dbReference>
<dbReference type="PANTHER" id="PTHR24321">
    <property type="entry name" value="DEHYDROGENASES, SHORT CHAIN"/>
    <property type="match status" value="1"/>
</dbReference>
<dbReference type="RefSeq" id="WP_114918247.1">
    <property type="nucleotide sequence ID" value="NZ_CP024848.1"/>
</dbReference>
<dbReference type="FunFam" id="3.40.50.720:FF:000084">
    <property type="entry name" value="Short-chain dehydrogenase reductase"/>
    <property type="match status" value="1"/>
</dbReference>
<evidence type="ECO:0000256" key="2">
    <source>
        <dbReference type="ARBA" id="ARBA00023002"/>
    </source>
</evidence>
<dbReference type="GO" id="GO:0016491">
    <property type="term" value="F:oxidoreductase activity"/>
    <property type="evidence" value="ECO:0007669"/>
    <property type="project" value="UniProtKB-KW"/>
</dbReference>
<dbReference type="EMBL" id="CP024848">
    <property type="protein sequence ID" value="AXI10963.1"/>
    <property type="molecule type" value="Genomic_DNA"/>
</dbReference>
<proteinExistence type="inferred from homology"/>
<dbReference type="PRINTS" id="PR00080">
    <property type="entry name" value="SDRFAMILY"/>
</dbReference>
<evidence type="ECO:0000313" key="4">
    <source>
        <dbReference type="Proteomes" id="UP000253908"/>
    </source>
</evidence>
<dbReference type="InterPro" id="IPR036291">
    <property type="entry name" value="NAD(P)-bd_dom_sf"/>
</dbReference>
<protein>
    <submittedName>
        <fullName evidence="3">3-alpha-hydroxysteroid dehydrogenase</fullName>
    </submittedName>
</protein>
<organism evidence="3 4">
    <name type="scientific">Oceanobacillus zhaokaii</name>
    <dbReference type="NCBI Taxonomy" id="2052660"/>
    <lineage>
        <taxon>Bacteria</taxon>
        <taxon>Bacillati</taxon>
        <taxon>Bacillota</taxon>
        <taxon>Bacilli</taxon>
        <taxon>Bacillales</taxon>
        <taxon>Bacillaceae</taxon>
        <taxon>Oceanobacillus</taxon>
    </lineage>
</organism>
<reference evidence="4" key="1">
    <citation type="submission" date="2017-11" db="EMBL/GenBank/DDBJ databases">
        <authorList>
            <person name="Zhu W."/>
        </authorList>
    </citation>
    <scope>NUCLEOTIDE SEQUENCE [LARGE SCALE GENOMIC DNA]</scope>
    <source>
        <strain evidence="4">160</strain>
    </source>
</reference>
<dbReference type="NCBIfam" id="NF005559">
    <property type="entry name" value="PRK07231.1"/>
    <property type="match status" value="1"/>
</dbReference>
<dbReference type="PRINTS" id="PR00081">
    <property type="entry name" value="GDHRDH"/>
</dbReference>